<feature type="compositionally biased region" description="Basic residues" evidence="1">
    <location>
        <begin position="383"/>
        <end position="398"/>
    </location>
</feature>
<feature type="region of interest" description="Disordered" evidence="1">
    <location>
        <begin position="157"/>
        <end position="177"/>
    </location>
</feature>
<feature type="compositionally biased region" description="Low complexity" evidence="1">
    <location>
        <begin position="371"/>
        <end position="382"/>
    </location>
</feature>
<organism evidence="3 4">
    <name type="scientific">Rotaria sordida</name>
    <dbReference type="NCBI Taxonomy" id="392033"/>
    <lineage>
        <taxon>Eukaryota</taxon>
        <taxon>Metazoa</taxon>
        <taxon>Spiralia</taxon>
        <taxon>Gnathifera</taxon>
        <taxon>Rotifera</taxon>
        <taxon>Eurotatoria</taxon>
        <taxon>Bdelloidea</taxon>
        <taxon>Philodinida</taxon>
        <taxon>Philodinidae</taxon>
        <taxon>Rotaria</taxon>
    </lineage>
</organism>
<comment type="caution">
    <text evidence="3">The sequence shown here is derived from an EMBL/GenBank/DDBJ whole genome shotgun (WGS) entry which is preliminary data.</text>
</comment>
<gene>
    <name evidence="3" type="ORF">JXQ802_LOCUS23482</name>
    <name evidence="2" type="ORF">PYM288_LOCUS16480</name>
</gene>
<evidence type="ECO:0000256" key="1">
    <source>
        <dbReference type="SAM" id="MobiDB-lite"/>
    </source>
</evidence>
<dbReference type="Proteomes" id="UP000663870">
    <property type="component" value="Unassembled WGS sequence"/>
</dbReference>
<proteinExistence type="predicted"/>
<accession>A0A814V8Q1</accession>
<feature type="compositionally biased region" description="Basic residues" evidence="1">
    <location>
        <begin position="347"/>
        <end position="363"/>
    </location>
</feature>
<feature type="region of interest" description="Disordered" evidence="1">
    <location>
        <begin position="347"/>
        <end position="407"/>
    </location>
</feature>
<dbReference type="EMBL" id="CAJNOH010000430">
    <property type="protein sequence ID" value="CAF1037834.1"/>
    <property type="molecule type" value="Genomic_DNA"/>
</dbReference>
<protein>
    <submittedName>
        <fullName evidence="3">Uncharacterized protein</fullName>
    </submittedName>
</protein>
<dbReference type="AlphaFoldDB" id="A0A814V8Q1"/>
<evidence type="ECO:0000313" key="3">
    <source>
        <dbReference type="EMBL" id="CAF1183560.1"/>
    </source>
</evidence>
<name>A0A814V8Q1_9BILA</name>
<sequence>MSNQVDELSWLDGTNIVPYIKDLLDDKDLSDSVQDFQFSNAVLKKDSMDLSPMLKDYSDTNIDNDFLDSFQSPIVSTDFISPALDNQLTIAAILANEGFIGDEFDEILIDSSPEDTIVPEDNNQPDISETQETMSFGENTNQFADIVDAMIVKEQPKADQRARYESDGPRFLPDSKKHPMSIQLPNLSSASLSENASFGIVVTMVTSTKNPKNKTFVHVNGIKYRTEDAIEIDYGSIFLPLTKSDIIKCEKKFPRLSIICKKFEDYTFDLTSFDTSTVERTTEKYTLANEDSIGKVAKGKQFTIDYDLLCYKIIFQLALKQDNIFIISHIKCETDLINEQKTATKSVKRKASSNKRMPKKRKCNNYMSTMNSSKKFNSSASKTAKRSSIRKSNLKKNQAKGPYVDSS</sequence>
<reference evidence="3" key="1">
    <citation type="submission" date="2021-02" db="EMBL/GenBank/DDBJ databases">
        <authorList>
            <person name="Nowell W R."/>
        </authorList>
    </citation>
    <scope>NUCLEOTIDE SEQUENCE</scope>
</reference>
<evidence type="ECO:0000313" key="4">
    <source>
        <dbReference type="Proteomes" id="UP000663870"/>
    </source>
</evidence>
<dbReference type="EMBL" id="CAJNOL010000739">
    <property type="protein sequence ID" value="CAF1183560.1"/>
    <property type="molecule type" value="Genomic_DNA"/>
</dbReference>
<keyword evidence="4" id="KW-1185">Reference proteome</keyword>
<dbReference type="Proteomes" id="UP000663854">
    <property type="component" value="Unassembled WGS sequence"/>
</dbReference>
<evidence type="ECO:0000313" key="2">
    <source>
        <dbReference type="EMBL" id="CAF1037834.1"/>
    </source>
</evidence>